<protein>
    <submittedName>
        <fullName evidence="1">DUF2877 domain-containing protein</fullName>
    </submittedName>
</protein>
<dbReference type="Pfam" id="PF11392">
    <property type="entry name" value="AllH"/>
    <property type="match status" value="1"/>
</dbReference>
<name>A0ABS3L8H6_9ENTE</name>
<keyword evidence="2" id="KW-1185">Reference proteome</keyword>
<evidence type="ECO:0000313" key="1">
    <source>
        <dbReference type="EMBL" id="MBO1305931.1"/>
    </source>
</evidence>
<proteinExistence type="predicted"/>
<comment type="caution">
    <text evidence="1">The sequence shown here is derived from an EMBL/GenBank/DDBJ whole genome shotgun (WGS) entry which is preliminary data.</text>
</comment>
<evidence type="ECO:0000313" key="2">
    <source>
        <dbReference type="Proteomes" id="UP000664601"/>
    </source>
</evidence>
<dbReference type="EMBL" id="JAFREM010000012">
    <property type="protein sequence ID" value="MBO1305931.1"/>
    <property type="molecule type" value="Genomic_DNA"/>
</dbReference>
<dbReference type="Proteomes" id="UP000664601">
    <property type="component" value="Unassembled WGS sequence"/>
</dbReference>
<reference evidence="1 2" key="1">
    <citation type="submission" date="2021-03" db="EMBL/GenBank/DDBJ databases">
        <title>Enterococcal diversity collection.</title>
        <authorList>
            <person name="Gilmore M.S."/>
            <person name="Schwartzman J."/>
            <person name="Van Tyne D."/>
            <person name="Martin M."/>
            <person name="Earl A.M."/>
            <person name="Manson A.L."/>
            <person name="Straub T."/>
            <person name="Salamzade R."/>
            <person name="Saavedra J."/>
            <person name="Lebreton F."/>
            <person name="Prichula J."/>
            <person name="Schaufler K."/>
            <person name="Gaca A."/>
            <person name="Sgardioli B."/>
            <person name="Wagenaar J."/>
            <person name="Strong T."/>
        </authorList>
    </citation>
    <scope>NUCLEOTIDE SEQUENCE [LARGE SCALE GENOMIC DNA]</scope>
    <source>
        <strain evidence="1 2">669A</strain>
    </source>
</reference>
<dbReference type="RefSeq" id="WP_207672864.1">
    <property type="nucleotide sequence ID" value="NZ_JAFREM010000012.1"/>
</dbReference>
<organism evidence="1 2">
    <name type="scientific">Candidatus Enterococcus moelleringii</name>
    <dbReference type="NCBI Taxonomy" id="2815325"/>
    <lineage>
        <taxon>Bacteria</taxon>
        <taxon>Bacillati</taxon>
        <taxon>Bacillota</taxon>
        <taxon>Bacilli</taxon>
        <taxon>Lactobacillales</taxon>
        <taxon>Enterococcaceae</taxon>
        <taxon>Enterococcus</taxon>
    </lineage>
</organism>
<gene>
    <name evidence="1" type="ORF">JZO70_07155</name>
</gene>
<dbReference type="InterPro" id="IPR021530">
    <property type="entry name" value="AllH-like"/>
</dbReference>
<sequence>MGPIIEDVCRNAADSSFYLHSTFANGFNLMNDQQLVFIGHDSKGAVPFGIHLSADDFNQVKQLSERVYHFEKDTEQYCIVGKQSRILLKSESLYDSSLEPTFEIDQQIFKRNIQLLRTRTLATGLAFEEEINGTSIPFQNLFSAKKAEVAKGIFYYIGRGIGLTPSGDDFLVGLLAMDQLFSILPQDFRGILASLAAEGKWTTVVSNAYLASACNNQFSSLVKNAAAALVNSVAWPQAAAELEASGSTSGCDTLAGILAGANLYLNKGDRNR</sequence>
<accession>A0ABS3L8H6</accession>